<feature type="region of interest" description="Disordered" evidence="9">
    <location>
        <begin position="236"/>
        <end position="268"/>
    </location>
</feature>
<feature type="signal peptide" evidence="11">
    <location>
        <begin position="1"/>
        <end position="26"/>
    </location>
</feature>
<dbReference type="GO" id="GO:0001953">
    <property type="term" value="P:negative regulation of cell-matrix adhesion"/>
    <property type="evidence" value="ECO:0007669"/>
    <property type="project" value="TreeGrafter"/>
</dbReference>
<reference evidence="12" key="1">
    <citation type="journal article" date="2010" name="Nature">
        <title>The sequence and de novo assembly of the giant panda genome.</title>
        <authorList>
            <person name="Li R."/>
            <person name="Fan W."/>
            <person name="Tian G."/>
            <person name="Zhu H."/>
            <person name="He L."/>
            <person name="Cai J."/>
            <person name="Huang Q."/>
            <person name="Cai Q."/>
            <person name="Li B."/>
            <person name="Bai Y."/>
            <person name="Zhang Z."/>
            <person name="Zhang Y."/>
            <person name="Wang W."/>
            <person name="Li J."/>
            <person name="Wei F."/>
            <person name="Li H."/>
            <person name="Jian M."/>
            <person name="Li J."/>
            <person name="Zhang Z."/>
            <person name="Nielsen R."/>
            <person name="Li D."/>
            <person name="Gu W."/>
            <person name="Yang Z."/>
            <person name="Xuan Z."/>
            <person name="Ryder O.A."/>
            <person name="Leung F.C."/>
            <person name="Zhou Y."/>
            <person name="Cao J."/>
            <person name="Sun X."/>
            <person name="Fu Y."/>
            <person name="Fang X."/>
            <person name="Guo X."/>
            <person name="Wang B."/>
            <person name="Hou R."/>
            <person name="Shen F."/>
            <person name="Mu B."/>
            <person name="Ni P."/>
            <person name="Lin R."/>
            <person name="Qian W."/>
            <person name="Wang G."/>
            <person name="Yu C."/>
            <person name="Nie W."/>
            <person name="Wang J."/>
            <person name="Wu Z."/>
            <person name="Liang H."/>
            <person name="Min J."/>
            <person name="Wu Q."/>
            <person name="Cheng S."/>
            <person name="Ruan J."/>
            <person name="Wang M."/>
            <person name="Shi Z."/>
            <person name="Wen M."/>
            <person name="Liu B."/>
            <person name="Ren X."/>
            <person name="Zheng H."/>
            <person name="Dong D."/>
            <person name="Cook K."/>
            <person name="Shan G."/>
            <person name="Zhang H."/>
            <person name="Kosiol C."/>
            <person name="Xie X."/>
            <person name="Lu Z."/>
            <person name="Zheng H."/>
            <person name="Li Y."/>
            <person name="Steiner C.C."/>
            <person name="Lam T.T."/>
            <person name="Lin S."/>
            <person name="Zhang Q."/>
            <person name="Li G."/>
            <person name="Tian J."/>
            <person name="Gong T."/>
            <person name="Liu H."/>
            <person name="Zhang D."/>
            <person name="Fang L."/>
            <person name="Ye C."/>
            <person name="Zhang J."/>
            <person name="Hu W."/>
            <person name="Xu A."/>
            <person name="Ren Y."/>
            <person name="Zhang G."/>
            <person name="Bruford M.W."/>
            <person name="Li Q."/>
            <person name="Ma L."/>
            <person name="Guo Y."/>
            <person name="An N."/>
            <person name="Hu Y."/>
            <person name="Zheng Y."/>
            <person name="Shi Y."/>
            <person name="Li Z."/>
            <person name="Liu Q."/>
            <person name="Chen Y."/>
            <person name="Zhao J."/>
            <person name="Qu N."/>
            <person name="Zhao S."/>
            <person name="Tian F."/>
            <person name="Wang X."/>
            <person name="Wang H."/>
            <person name="Xu L."/>
            <person name="Liu X."/>
            <person name="Vinar T."/>
            <person name="Wang Y."/>
            <person name="Lam T.W."/>
            <person name="Yiu S.M."/>
            <person name="Liu S."/>
            <person name="Zhang H."/>
            <person name="Li D."/>
            <person name="Huang Y."/>
            <person name="Wang X."/>
            <person name="Yang G."/>
            <person name="Jiang Z."/>
            <person name="Wang J."/>
            <person name="Qin N."/>
            <person name="Li L."/>
            <person name="Li J."/>
            <person name="Bolund L."/>
            <person name="Kristiansen K."/>
            <person name="Wong G.K."/>
            <person name="Olson M."/>
            <person name="Zhang X."/>
            <person name="Li S."/>
            <person name="Yang H."/>
            <person name="Wang J."/>
            <person name="Wang J."/>
        </authorList>
    </citation>
    <scope>NUCLEOTIDE SEQUENCE [LARGE SCALE GENOMIC DNA]</scope>
</reference>
<dbReference type="GO" id="GO:0035313">
    <property type="term" value="P:wound healing, spreading of epidermal cells"/>
    <property type="evidence" value="ECO:0007669"/>
    <property type="project" value="TreeGrafter"/>
</dbReference>
<dbReference type="GO" id="GO:0030154">
    <property type="term" value="P:cell differentiation"/>
    <property type="evidence" value="ECO:0007669"/>
    <property type="project" value="UniProtKB-KW"/>
</dbReference>
<evidence type="ECO:0000256" key="1">
    <source>
        <dbReference type="ARBA" id="ARBA00004221"/>
    </source>
</evidence>
<keyword evidence="10" id="KW-1133">Transmembrane helix</keyword>
<accession>D2HG74</accession>
<comment type="function">
    <text evidence="8">Modulates leading keratinocyte migration and cellular adhesion to matrix proteins during a wound-healing response and promotes wound repair. May play a role during trichilemmal differentiation of the hair follicle.</text>
</comment>
<organism evidence="12">
    <name type="scientific">Ailuropoda melanoleuca</name>
    <name type="common">Giant panda</name>
    <dbReference type="NCBI Taxonomy" id="9646"/>
    <lineage>
        <taxon>Eukaryota</taxon>
        <taxon>Metazoa</taxon>
        <taxon>Chordata</taxon>
        <taxon>Craniata</taxon>
        <taxon>Vertebrata</taxon>
        <taxon>Euteleostomi</taxon>
        <taxon>Mammalia</taxon>
        <taxon>Eutheria</taxon>
        <taxon>Laurasiatheria</taxon>
        <taxon>Carnivora</taxon>
        <taxon>Caniformia</taxon>
        <taxon>Ursidae</taxon>
        <taxon>Ailuropoda</taxon>
    </lineage>
</organism>
<evidence type="ECO:0000256" key="8">
    <source>
        <dbReference type="ARBA" id="ARBA00024756"/>
    </source>
</evidence>
<proteinExistence type="predicted"/>
<name>D2HG74_AILME</name>
<dbReference type="GO" id="GO:0016324">
    <property type="term" value="C:apical plasma membrane"/>
    <property type="evidence" value="ECO:0007669"/>
    <property type="project" value="UniProtKB-SubCell"/>
</dbReference>
<keyword evidence="3" id="KW-1003">Cell membrane</keyword>
<feature type="region of interest" description="Disordered" evidence="9">
    <location>
        <begin position="342"/>
        <end position="361"/>
    </location>
</feature>
<keyword evidence="5" id="KW-0221">Differentiation</keyword>
<dbReference type="PANTHER" id="PTHR22527:SF2">
    <property type="entry name" value="PLACENTA-EXPRESSED TRANSCRIPT 1 PROTEIN"/>
    <property type="match status" value="1"/>
</dbReference>
<keyword evidence="4 11" id="KW-0732">Signal</keyword>
<sequence>MAVLSSMLLPLRLFLCFGLLCSSASSTDDIDNCMLFNEVTTTGQGIMANSEVYESNTNYTVLVPVNPSISSVVLRAVDSNNNSLGLWEKADELCNNSALYHLDNPSDQLFIANWVSPNSTNITTIALHLWGVRDAEVGGVGDGQELDWSKTMEDLSQDHIQEISNDLLIVLERTLRTTGSPGLYDKERVWVCLTGTRRLNKLRIYLSWPSLATSQVQCGRGGMPVLLYALSDRQRPQGAPRKIPKRKPGSDTEWHTQQGLSSLGSGGRTSSGGFQVICHSSMVSRASPVSGQQQTGMHVHSLGISYWPPSPHVWIPTMAFQLVSLLSCVWLVILLKKQTNRKTPTAPYSSKDKNQTDIPGPQAVPILLFPS</sequence>
<evidence type="ECO:0000313" key="12">
    <source>
        <dbReference type="EMBL" id="EFB14351.1"/>
    </source>
</evidence>
<dbReference type="AlphaFoldDB" id="D2HG74"/>
<comment type="subcellular location">
    <subcellularLocation>
        <location evidence="1">Apical cell membrane</location>
    </subcellularLocation>
</comment>
<dbReference type="GO" id="GO:0009897">
    <property type="term" value="C:external side of plasma membrane"/>
    <property type="evidence" value="ECO:0007669"/>
    <property type="project" value="TreeGrafter"/>
</dbReference>
<dbReference type="EMBL" id="GL192802">
    <property type="protein sequence ID" value="EFB14351.1"/>
    <property type="molecule type" value="Genomic_DNA"/>
</dbReference>
<feature type="chain" id="PRO_5003032209" description="Placenta-expressed transcript 1 protein" evidence="11">
    <location>
        <begin position="27"/>
        <end position="371"/>
    </location>
</feature>
<dbReference type="InParanoid" id="D2HG74"/>
<evidence type="ECO:0000256" key="9">
    <source>
        <dbReference type="SAM" id="MobiDB-lite"/>
    </source>
</evidence>
<evidence type="ECO:0000256" key="7">
    <source>
        <dbReference type="ARBA" id="ARBA00023180"/>
    </source>
</evidence>
<evidence type="ECO:0000256" key="6">
    <source>
        <dbReference type="ARBA" id="ARBA00023136"/>
    </source>
</evidence>
<keyword evidence="6 10" id="KW-0472">Membrane</keyword>
<protein>
    <recommendedName>
        <fullName evidence="2">Placenta-expressed transcript 1 protein</fullName>
    </recommendedName>
</protein>
<evidence type="ECO:0000256" key="4">
    <source>
        <dbReference type="ARBA" id="ARBA00022729"/>
    </source>
</evidence>
<evidence type="ECO:0000256" key="11">
    <source>
        <dbReference type="SAM" id="SignalP"/>
    </source>
</evidence>
<dbReference type="PANTHER" id="PTHR22527">
    <property type="entry name" value="PLACENTA-EXPRESSED TRANSCRIPT 1 PROTEIN"/>
    <property type="match status" value="1"/>
</dbReference>
<dbReference type="GO" id="GO:0030335">
    <property type="term" value="P:positive regulation of cell migration"/>
    <property type="evidence" value="ECO:0007669"/>
    <property type="project" value="TreeGrafter"/>
</dbReference>
<evidence type="ECO:0000256" key="10">
    <source>
        <dbReference type="SAM" id="Phobius"/>
    </source>
</evidence>
<evidence type="ECO:0000256" key="2">
    <source>
        <dbReference type="ARBA" id="ARBA00014036"/>
    </source>
</evidence>
<keyword evidence="10" id="KW-0812">Transmembrane</keyword>
<evidence type="ECO:0000256" key="5">
    <source>
        <dbReference type="ARBA" id="ARBA00022782"/>
    </source>
</evidence>
<evidence type="ECO:0000256" key="3">
    <source>
        <dbReference type="ARBA" id="ARBA00022475"/>
    </source>
</evidence>
<dbReference type="InterPro" id="IPR026184">
    <property type="entry name" value="PLET1"/>
</dbReference>
<gene>
    <name evidence="12" type="ORF">PANDA_009970</name>
</gene>
<feature type="transmembrane region" description="Helical" evidence="10">
    <location>
        <begin position="313"/>
        <end position="335"/>
    </location>
</feature>
<keyword evidence="7" id="KW-0325">Glycoprotein</keyword>